<feature type="compositionally biased region" description="Low complexity" evidence="1">
    <location>
        <begin position="117"/>
        <end position="129"/>
    </location>
</feature>
<comment type="caution">
    <text evidence="3">The sequence shown here is derived from an EMBL/GenBank/DDBJ whole genome shotgun (WGS) entry which is preliminary data.</text>
</comment>
<name>A0ABP6D0A6_9ACTN</name>
<organism evidence="3 4">
    <name type="scientific">Streptomyces vastus</name>
    <dbReference type="NCBI Taxonomy" id="285451"/>
    <lineage>
        <taxon>Bacteria</taxon>
        <taxon>Bacillati</taxon>
        <taxon>Actinomycetota</taxon>
        <taxon>Actinomycetes</taxon>
        <taxon>Kitasatosporales</taxon>
        <taxon>Streptomycetaceae</taxon>
        <taxon>Streptomyces</taxon>
    </lineage>
</organism>
<proteinExistence type="predicted"/>
<evidence type="ECO:0008006" key="5">
    <source>
        <dbReference type="Google" id="ProtNLM"/>
    </source>
</evidence>
<feature type="region of interest" description="Disordered" evidence="1">
    <location>
        <begin position="88"/>
        <end position="129"/>
    </location>
</feature>
<reference evidence="4" key="1">
    <citation type="journal article" date="2019" name="Int. J. Syst. Evol. Microbiol.">
        <title>The Global Catalogue of Microorganisms (GCM) 10K type strain sequencing project: providing services to taxonomists for standard genome sequencing and annotation.</title>
        <authorList>
            <consortium name="The Broad Institute Genomics Platform"/>
            <consortium name="The Broad Institute Genome Sequencing Center for Infectious Disease"/>
            <person name="Wu L."/>
            <person name="Ma J."/>
        </authorList>
    </citation>
    <scope>NUCLEOTIDE SEQUENCE [LARGE SCALE GENOMIC DNA]</scope>
    <source>
        <strain evidence="4">JCM 4524</strain>
    </source>
</reference>
<feature type="chain" id="PRO_5046028449" description="Sugar ABC transporter substrate-binding protein" evidence="2">
    <location>
        <begin position="32"/>
        <end position="129"/>
    </location>
</feature>
<keyword evidence="4" id="KW-1185">Reference proteome</keyword>
<dbReference type="PROSITE" id="PS51257">
    <property type="entry name" value="PROKAR_LIPOPROTEIN"/>
    <property type="match status" value="1"/>
</dbReference>
<evidence type="ECO:0000256" key="2">
    <source>
        <dbReference type="SAM" id="SignalP"/>
    </source>
</evidence>
<sequence>MERTQTRRPSGRRLSRSGRVVVSLFTAAATALTGCASGKASGGDGDQSTAPAGGGSTSGKSNGKNSIYVIGGKADDPFWSAIKRGGEDAGKLVKGGGGKVTFLGPHGRRGGHGPPGGRARTTAGRRLTD</sequence>
<dbReference type="EMBL" id="BAAASJ010000022">
    <property type="protein sequence ID" value="GAA2630353.1"/>
    <property type="molecule type" value="Genomic_DNA"/>
</dbReference>
<keyword evidence="2" id="KW-0732">Signal</keyword>
<gene>
    <name evidence="3" type="ORF">GCM10010307_22050</name>
</gene>
<evidence type="ECO:0000313" key="3">
    <source>
        <dbReference type="EMBL" id="GAA2630353.1"/>
    </source>
</evidence>
<dbReference type="RefSeq" id="WP_344389338.1">
    <property type="nucleotide sequence ID" value="NZ_BAAASJ010000022.1"/>
</dbReference>
<dbReference type="Proteomes" id="UP001500151">
    <property type="component" value="Unassembled WGS sequence"/>
</dbReference>
<protein>
    <recommendedName>
        <fullName evidence="5">Sugar ABC transporter substrate-binding protein</fullName>
    </recommendedName>
</protein>
<evidence type="ECO:0000313" key="4">
    <source>
        <dbReference type="Proteomes" id="UP001500151"/>
    </source>
</evidence>
<feature type="region of interest" description="Disordered" evidence="1">
    <location>
        <begin position="35"/>
        <end position="66"/>
    </location>
</feature>
<evidence type="ECO:0000256" key="1">
    <source>
        <dbReference type="SAM" id="MobiDB-lite"/>
    </source>
</evidence>
<accession>A0ABP6D0A6</accession>
<feature type="signal peptide" evidence="2">
    <location>
        <begin position="1"/>
        <end position="31"/>
    </location>
</feature>